<dbReference type="InterPro" id="IPR019542">
    <property type="entry name" value="Enhancer_polycomb-like_N"/>
</dbReference>
<evidence type="ECO:0000256" key="1">
    <source>
        <dbReference type="ARBA" id="ARBA00004123"/>
    </source>
</evidence>
<name>A0AAW1LIU3_SAPOF</name>
<evidence type="ECO:0000256" key="5">
    <source>
        <dbReference type="ARBA" id="ARBA00023242"/>
    </source>
</evidence>
<dbReference type="GO" id="GO:0005634">
    <property type="term" value="C:nucleus"/>
    <property type="evidence" value="ECO:0007669"/>
    <property type="project" value="UniProtKB-SubCell"/>
</dbReference>
<evidence type="ECO:0000259" key="9">
    <source>
        <dbReference type="Pfam" id="PF10513"/>
    </source>
</evidence>
<comment type="subcellular location">
    <subcellularLocation>
        <location evidence="1 6">Nucleus</location>
    </subcellularLocation>
</comment>
<dbReference type="GO" id="GO:0006357">
    <property type="term" value="P:regulation of transcription by RNA polymerase II"/>
    <property type="evidence" value="ECO:0007669"/>
    <property type="project" value="InterPro"/>
</dbReference>
<evidence type="ECO:0000313" key="10">
    <source>
        <dbReference type="EMBL" id="KAK9733261.1"/>
    </source>
</evidence>
<comment type="caution">
    <text evidence="10">The sequence shown here is derived from an EMBL/GenBank/DDBJ whole genome shotgun (WGS) entry which is preliminary data.</text>
</comment>
<dbReference type="InterPro" id="IPR024943">
    <property type="entry name" value="Enhancer_polycomb"/>
</dbReference>
<reference evidence="10" key="1">
    <citation type="submission" date="2024-03" db="EMBL/GenBank/DDBJ databases">
        <title>WGS assembly of Saponaria officinalis var. Norfolk2.</title>
        <authorList>
            <person name="Jenkins J."/>
            <person name="Shu S."/>
            <person name="Grimwood J."/>
            <person name="Barry K."/>
            <person name="Goodstein D."/>
            <person name="Schmutz J."/>
            <person name="Leebens-Mack J."/>
            <person name="Osbourn A."/>
        </authorList>
    </citation>
    <scope>NUCLEOTIDE SEQUENCE [LARGE SCALE GENOMIC DNA]</scope>
    <source>
        <strain evidence="10">JIC</strain>
    </source>
</reference>
<organism evidence="10 11">
    <name type="scientific">Saponaria officinalis</name>
    <name type="common">Common soapwort</name>
    <name type="synonym">Lychnis saponaria</name>
    <dbReference type="NCBI Taxonomy" id="3572"/>
    <lineage>
        <taxon>Eukaryota</taxon>
        <taxon>Viridiplantae</taxon>
        <taxon>Streptophyta</taxon>
        <taxon>Embryophyta</taxon>
        <taxon>Tracheophyta</taxon>
        <taxon>Spermatophyta</taxon>
        <taxon>Magnoliopsida</taxon>
        <taxon>eudicotyledons</taxon>
        <taxon>Gunneridae</taxon>
        <taxon>Pentapetalae</taxon>
        <taxon>Caryophyllales</taxon>
        <taxon>Caryophyllaceae</taxon>
        <taxon>Caryophylleae</taxon>
        <taxon>Saponaria</taxon>
    </lineage>
</organism>
<sequence>MPSVEMRRSTRVFVPKSKDGDLVKVLRSGRRLWGEINQHRTVKDEWFPLIDDRSNCKQQPEDRNIPTWDDNATKHDPMNIEEGKTLREYEKTMNCVEDVGRNRFRVIKNVYSRKRKRCSGFMDGSRKVRKFGLYFVRRPKRNVVQGSMERNKGFEIEGFGDENVVLTIAIEACAGCSVVSCLLGCMLTHLGKGNVGFTRLSAFLVSSPITSVFASYGVRFLFGHKHLKNRGFCKISWKRQSMLSFTIDFSAIPLCFLGFHSTLSLRSVRLSYLFWINFYNETGSTHDDDGQRDHMLSVPIVPNKDERGMKIIVAALESGKVGSRTVHYRSLVLTRSALKRRRRSLRNRRARNPSHFVMQKGNGLPVSNNVLFKKKGLQLPHLDLDLRRSARKNPSSKISAPKSRPNFVIEVPKSSSSNVVNVSKSSPTSVSNMPNSSSSSASLNLDTNFYQCSVNILVVETDRCYRVERAEVALDLSNEWVLAVRKDGMTRYQLKVQKEMRPNTVNRFTHAIVWTIENGWKLEFPNRKDWSVFKELYKVCAERNVVPTSPVVKNIPVPGVSEVADFLSSANSFERPESYIRLTSDELSRVLSRGTANYDLDLEDEDWVCEFNRGLNEANFLSEENFELMIDAFEKASYFSPEIFNDENNAVSLCLDLASAEATMLVYKYWLKRREQKHGPMLRVFELNEPKRAQVITTPVLRKKRSLKRGTACQSLQRGRGKDNSILQAIAVEQTVLEEQHAVLRVQEARASADKLVEVAILKRQRAQFLMENADLALYQATMSLRIADAATSCADSQQAARHFLD</sequence>
<comment type="similarity">
    <text evidence="2 6">Belongs to the enhancer of polycomb family.</text>
</comment>
<keyword evidence="8" id="KW-1133">Transmembrane helix</keyword>
<feature type="domain" description="Enhancer of polycomb-like N-terminal" evidence="9">
    <location>
        <begin position="551"/>
        <end position="635"/>
    </location>
</feature>
<dbReference type="AlphaFoldDB" id="A0AAW1LIU3"/>
<dbReference type="Pfam" id="PF10513">
    <property type="entry name" value="EPL1"/>
    <property type="match status" value="1"/>
</dbReference>
<dbReference type="EMBL" id="JBDFQZ010000004">
    <property type="protein sequence ID" value="KAK9733261.1"/>
    <property type="molecule type" value="Genomic_DNA"/>
</dbReference>
<evidence type="ECO:0000256" key="3">
    <source>
        <dbReference type="ARBA" id="ARBA00023015"/>
    </source>
</evidence>
<feature type="transmembrane region" description="Helical" evidence="8">
    <location>
        <begin position="202"/>
        <end position="222"/>
    </location>
</feature>
<feature type="region of interest" description="Disordered" evidence="7">
    <location>
        <begin position="57"/>
        <end position="77"/>
    </location>
</feature>
<feature type="transmembrane region" description="Helical" evidence="8">
    <location>
        <begin position="164"/>
        <end position="190"/>
    </location>
</feature>
<evidence type="ECO:0000256" key="7">
    <source>
        <dbReference type="SAM" id="MobiDB-lite"/>
    </source>
</evidence>
<dbReference type="Proteomes" id="UP001443914">
    <property type="component" value="Unassembled WGS sequence"/>
</dbReference>
<dbReference type="GO" id="GO:0035267">
    <property type="term" value="C:NuA4 histone acetyltransferase complex"/>
    <property type="evidence" value="ECO:0007669"/>
    <property type="project" value="InterPro"/>
</dbReference>
<evidence type="ECO:0000313" key="11">
    <source>
        <dbReference type="Proteomes" id="UP001443914"/>
    </source>
</evidence>
<evidence type="ECO:0000256" key="8">
    <source>
        <dbReference type="SAM" id="Phobius"/>
    </source>
</evidence>
<evidence type="ECO:0000256" key="2">
    <source>
        <dbReference type="ARBA" id="ARBA00008035"/>
    </source>
</evidence>
<keyword evidence="3 6" id="KW-0805">Transcription regulation</keyword>
<proteinExistence type="inferred from homology"/>
<feature type="region of interest" description="Disordered" evidence="7">
    <location>
        <begin position="418"/>
        <end position="438"/>
    </location>
</feature>
<dbReference type="PANTHER" id="PTHR14898">
    <property type="entry name" value="ENHANCER OF POLYCOMB"/>
    <property type="match status" value="1"/>
</dbReference>
<feature type="transmembrane region" description="Helical" evidence="8">
    <location>
        <begin position="243"/>
        <end position="263"/>
    </location>
</feature>
<evidence type="ECO:0000256" key="4">
    <source>
        <dbReference type="ARBA" id="ARBA00023163"/>
    </source>
</evidence>
<keyword evidence="11" id="KW-1185">Reference proteome</keyword>
<accession>A0AAW1LIU3</accession>
<protein>
    <recommendedName>
        <fullName evidence="6">Enhancer of polycomb-like protein</fullName>
    </recommendedName>
</protein>
<gene>
    <name evidence="10" type="ORF">RND81_04G055300</name>
</gene>
<keyword evidence="5 6" id="KW-0539">Nucleus</keyword>
<evidence type="ECO:0000256" key="6">
    <source>
        <dbReference type="RuleBase" id="RU361124"/>
    </source>
</evidence>
<keyword evidence="4 6" id="KW-0804">Transcription</keyword>
<keyword evidence="8" id="KW-0472">Membrane</keyword>
<feature type="region of interest" description="Disordered" evidence="7">
    <location>
        <begin position="386"/>
        <end position="406"/>
    </location>
</feature>
<keyword evidence="8" id="KW-0812">Transmembrane</keyword>